<protein>
    <submittedName>
        <fullName evidence="1">Uncharacterized protein</fullName>
    </submittedName>
</protein>
<evidence type="ECO:0000313" key="1">
    <source>
        <dbReference type="EMBL" id="WEF51498.1"/>
    </source>
</evidence>
<keyword evidence="2" id="KW-1185">Reference proteome</keyword>
<dbReference type="Proteomes" id="UP001213907">
    <property type="component" value="Chromosome"/>
</dbReference>
<name>A0ABY8BNK2_AFICR</name>
<organism evidence="1 2">
    <name type="scientific">Afipia carboxydohydrogena</name>
    <name type="common">Pseudomonas carboxydohydrogena</name>
    <dbReference type="NCBI Taxonomy" id="290"/>
    <lineage>
        <taxon>Bacteria</taxon>
        <taxon>Pseudomonadati</taxon>
        <taxon>Pseudomonadota</taxon>
        <taxon>Alphaproteobacteria</taxon>
        <taxon>Hyphomicrobiales</taxon>
        <taxon>Nitrobacteraceae</taxon>
        <taxon>Afipia</taxon>
    </lineage>
</organism>
<evidence type="ECO:0000313" key="2">
    <source>
        <dbReference type="Proteomes" id="UP001213907"/>
    </source>
</evidence>
<gene>
    <name evidence="1" type="ORF">AFIC_003092</name>
</gene>
<accession>A0ABY8BNK2</accession>
<dbReference type="RefSeq" id="WP_275247094.1">
    <property type="nucleotide sequence ID" value="NZ_BAABDX010000001.1"/>
</dbReference>
<sequence>MMLLIRGLMPIALLLIGGYETVQGAQVMDVRAAIQTSNYVQVGSRSTLPARPPVAGGMQDASAVKSVLPLPDYEQRLKSGDLDLNDIVQAELYAFNPETRKEDKVGIEVRILAVLCVYGRGQSKWYHVRDREAVLRCKMAPDRDGQVDVLSYRFVPTHAFPNNYTRFLLGGISVNGRPVEDVGAIYRTAFRTLAVMPELKEFMSQDDDQ</sequence>
<reference evidence="1 2" key="1">
    <citation type="submission" date="2022-11" db="EMBL/GenBank/DDBJ databases">
        <authorList>
            <person name="Siebert D."/>
            <person name="Busche T."/>
            <person name="Saydam E."/>
            <person name="Kalinowski J."/>
            <person name="Ruckert C."/>
            <person name="Blombach B."/>
        </authorList>
    </citation>
    <scope>NUCLEOTIDE SEQUENCE [LARGE SCALE GENOMIC DNA]</scope>
    <source>
        <strain evidence="1 2">DSM 1083</strain>
    </source>
</reference>
<proteinExistence type="predicted"/>
<dbReference type="EMBL" id="CP113162">
    <property type="protein sequence ID" value="WEF51498.1"/>
    <property type="molecule type" value="Genomic_DNA"/>
</dbReference>